<accession>A0A2P8F9J1</accession>
<dbReference type="EMBL" id="PYAS01000031">
    <property type="protein sequence ID" value="PSL18396.1"/>
    <property type="molecule type" value="Genomic_DNA"/>
</dbReference>
<evidence type="ECO:0000313" key="2">
    <source>
        <dbReference type="Proteomes" id="UP000241964"/>
    </source>
</evidence>
<name>A0A2P8F9J1_9BACT</name>
<proteinExistence type="predicted"/>
<protein>
    <submittedName>
        <fullName evidence="1">Uncharacterized protein</fullName>
    </submittedName>
</protein>
<evidence type="ECO:0000313" key="1">
    <source>
        <dbReference type="EMBL" id="PSL18396.1"/>
    </source>
</evidence>
<reference evidence="1 2" key="1">
    <citation type="submission" date="2018-03" db="EMBL/GenBank/DDBJ databases">
        <title>Genomic Encyclopedia of Archaeal and Bacterial Type Strains, Phase II (KMG-II): from individual species to whole genera.</title>
        <authorList>
            <person name="Goeker M."/>
        </authorList>
    </citation>
    <scope>NUCLEOTIDE SEQUENCE [LARGE SCALE GENOMIC DNA]</scope>
    <source>
        <strain evidence="1 2">DSM 29057</strain>
    </source>
</reference>
<organism evidence="1 2">
    <name type="scientific">Dyadobacter jiangsuensis</name>
    <dbReference type="NCBI Taxonomy" id="1591085"/>
    <lineage>
        <taxon>Bacteria</taxon>
        <taxon>Pseudomonadati</taxon>
        <taxon>Bacteroidota</taxon>
        <taxon>Cytophagia</taxon>
        <taxon>Cytophagales</taxon>
        <taxon>Spirosomataceae</taxon>
        <taxon>Dyadobacter</taxon>
    </lineage>
</organism>
<sequence length="39" mass="4414">MVWNAIVNMGIKYLSNGNVSISDIRLRLSFKKSWSDRGG</sequence>
<dbReference type="Proteomes" id="UP000241964">
    <property type="component" value="Unassembled WGS sequence"/>
</dbReference>
<gene>
    <name evidence="1" type="ORF">CLV60_1316</name>
</gene>
<keyword evidence="2" id="KW-1185">Reference proteome</keyword>
<comment type="caution">
    <text evidence="1">The sequence shown here is derived from an EMBL/GenBank/DDBJ whole genome shotgun (WGS) entry which is preliminary data.</text>
</comment>
<dbReference type="AlphaFoldDB" id="A0A2P8F9J1"/>